<dbReference type="HOGENOM" id="CLU_032414_1_0_1"/>
<keyword evidence="8" id="KW-1185">Reference proteome</keyword>
<accession>M5G6B4</accession>
<keyword evidence="2 6" id="KW-0812">Transmembrane</keyword>
<evidence type="ECO:0000256" key="2">
    <source>
        <dbReference type="ARBA" id="ARBA00022692"/>
    </source>
</evidence>
<feature type="transmembrane region" description="Helical" evidence="6">
    <location>
        <begin position="269"/>
        <end position="291"/>
    </location>
</feature>
<dbReference type="OrthoDB" id="191139at2759"/>
<feature type="transmembrane region" description="Helical" evidence="6">
    <location>
        <begin position="423"/>
        <end position="447"/>
    </location>
</feature>
<evidence type="ECO:0000256" key="3">
    <source>
        <dbReference type="ARBA" id="ARBA00022989"/>
    </source>
</evidence>
<organism evidence="7 8">
    <name type="scientific">Dacryopinax primogenitus (strain DJM 731)</name>
    <name type="common">Brown rot fungus</name>
    <dbReference type="NCBI Taxonomy" id="1858805"/>
    <lineage>
        <taxon>Eukaryota</taxon>
        <taxon>Fungi</taxon>
        <taxon>Dikarya</taxon>
        <taxon>Basidiomycota</taxon>
        <taxon>Agaricomycotina</taxon>
        <taxon>Dacrymycetes</taxon>
        <taxon>Dacrymycetales</taxon>
        <taxon>Dacrymycetaceae</taxon>
        <taxon>Dacryopinax</taxon>
    </lineage>
</organism>
<evidence type="ECO:0000256" key="1">
    <source>
        <dbReference type="ARBA" id="ARBA00004141"/>
    </source>
</evidence>
<feature type="compositionally biased region" description="Basic and acidic residues" evidence="5">
    <location>
        <begin position="207"/>
        <end position="222"/>
    </location>
</feature>
<dbReference type="GO" id="GO:0055085">
    <property type="term" value="P:transmembrane transport"/>
    <property type="evidence" value="ECO:0007669"/>
    <property type="project" value="InterPro"/>
</dbReference>
<dbReference type="STRING" id="1858805.M5G6B4"/>
<evidence type="ECO:0008006" key="9">
    <source>
        <dbReference type="Google" id="ProtNLM"/>
    </source>
</evidence>
<sequence length="449" mass="48228">MPSPYVLSSLLESFLASLQAALSVLLTLLYGVISSYLGWLSSDTAKEVAQLCIEIFQPALIITEIGQNIAQEGSSVFRLWPIVAWAVAYPVISLLLTYPLLHPLQLPRWSLLAAAFNNTTALPLLLIESLATTGILELIVPDAQKAKRTATTYLLLNAMVNNVLTFAVGKPLLVEKGWEESVMQAEDVSQRLETVIEDIEAEAEAEDASRGYEEESDPRDGEASPLLQKSGTTAGRIESALWTTRGFARLPPPVQKALVAGKELFSPPLIGTILAVAIGLTPALRTAFFAVPKEGGVLRAWVTSSLEDIGRLYSSLQMFVVGSKLYESSSTLTDSSQKEGKPSSWPLAYILFLRFLLIPGLSIGLIYSLATRTTILGTEPLLWFVLMLVPAGPSAINISSIAEVAGAGEETVQQIARFLTLEYAISPLVCLAVVGSLQAAAAAKAIVEQ</sequence>
<feature type="transmembrane region" description="Helical" evidence="6">
    <location>
        <begin position="79"/>
        <end position="101"/>
    </location>
</feature>
<feature type="transmembrane region" description="Helical" evidence="6">
    <location>
        <begin position="121"/>
        <end position="140"/>
    </location>
</feature>
<dbReference type="InterPro" id="IPR004776">
    <property type="entry name" value="Mem_transp_PIN-like"/>
</dbReference>
<dbReference type="OMA" id="VLWFTMM"/>
<evidence type="ECO:0000256" key="5">
    <source>
        <dbReference type="SAM" id="MobiDB-lite"/>
    </source>
</evidence>
<proteinExistence type="predicted"/>
<feature type="transmembrane region" description="Helical" evidence="6">
    <location>
        <begin position="20"/>
        <end position="40"/>
    </location>
</feature>
<keyword evidence="3 6" id="KW-1133">Transmembrane helix</keyword>
<dbReference type="Pfam" id="PF03547">
    <property type="entry name" value="Mem_trans"/>
    <property type="match status" value="1"/>
</dbReference>
<feature type="region of interest" description="Disordered" evidence="5">
    <location>
        <begin position="203"/>
        <end position="229"/>
    </location>
</feature>
<keyword evidence="4 6" id="KW-0472">Membrane</keyword>
<dbReference type="AlphaFoldDB" id="M5G6B4"/>
<comment type="subcellular location">
    <subcellularLocation>
        <location evidence="1">Membrane</location>
        <topology evidence="1">Multi-pass membrane protein</topology>
    </subcellularLocation>
</comment>
<evidence type="ECO:0000313" key="7">
    <source>
        <dbReference type="EMBL" id="EJU04229.1"/>
    </source>
</evidence>
<evidence type="ECO:0000256" key="6">
    <source>
        <dbReference type="SAM" id="Phobius"/>
    </source>
</evidence>
<protein>
    <recommendedName>
        <fullName evidence="9">Auxin efflux carrier</fullName>
    </recommendedName>
</protein>
<dbReference type="PANTHER" id="PTHR31794:SF4">
    <property type="entry name" value="AUXIN EFFLUX TRANSPORTER FAMILY PROTEIN (EUROFUNG)"/>
    <property type="match status" value="1"/>
</dbReference>
<evidence type="ECO:0000313" key="8">
    <source>
        <dbReference type="Proteomes" id="UP000030653"/>
    </source>
</evidence>
<dbReference type="RefSeq" id="XP_040631123.1">
    <property type="nucleotide sequence ID" value="XM_040774850.1"/>
</dbReference>
<evidence type="ECO:0000256" key="4">
    <source>
        <dbReference type="ARBA" id="ARBA00023136"/>
    </source>
</evidence>
<name>M5G6B4_DACPD</name>
<dbReference type="GeneID" id="63689912"/>
<gene>
    <name evidence="7" type="ORF">DACRYDRAFT_48587</name>
</gene>
<feature type="transmembrane region" description="Helical" evidence="6">
    <location>
        <begin position="381"/>
        <end position="402"/>
    </location>
</feature>
<dbReference type="GO" id="GO:0016020">
    <property type="term" value="C:membrane"/>
    <property type="evidence" value="ECO:0007669"/>
    <property type="project" value="UniProtKB-SubCell"/>
</dbReference>
<reference evidence="7 8" key="1">
    <citation type="journal article" date="2012" name="Science">
        <title>The Paleozoic origin of enzymatic lignin decomposition reconstructed from 31 fungal genomes.</title>
        <authorList>
            <person name="Floudas D."/>
            <person name="Binder M."/>
            <person name="Riley R."/>
            <person name="Barry K."/>
            <person name="Blanchette R.A."/>
            <person name="Henrissat B."/>
            <person name="Martinez A.T."/>
            <person name="Otillar R."/>
            <person name="Spatafora J.W."/>
            <person name="Yadav J.S."/>
            <person name="Aerts A."/>
            <person name="Benoit I."/>
            <person name="Boyd A."/>
            <person name="Carlson A."/>
            <person name="Copeland A."/>
            <person name="Coutinho P.M."/>
            <person name="de Vries R.P."/>
            <person name="Ferreira P."/>
            <person name="Findley K."/>
            <person name="Foster B."/>
            <person name="Gaskell J."/>
            <person name="Glotzer D."/>
            <person name="Gorecki P."/>
            <person name="Heitman J."/>
            <person name="Hesse C."/>
            <person name="Hori C."/>
            <person name="Igarashi K."/>
            <person name="Jurgens J.A."/>
            <person name="Kallen N."/>
            <person name="Kersten P."/>
            <person name="Kohler A."/>
            <person name="Kuees U."/>
            <person name="Kumar T.K.A."/>
            <person name="Kuo A."/>
            <person name="LaButti K."/>
            <person name="Larrondo L.F."/>
            <person name="Lindquist E."/>
            <person name="Ling A."/>
            <person name="Lombard V."/>
            <person name="Lucas S."/>
            <person name="Lundell T."/>
            <person name="Martin R."/>
            <person name="McLaughlin D.J."/>
            <person name="Morgenstern I."/>
            <person name="Morin E."/>
            <person name="Murat C."/>
            <person name="Nagy L.G."/>
            <person name="Nolan M."/>
            <person name="Ohm R.A."/>
            <person name="Patyshakuliyeva A."/>
            <person name="Rokas A."/>
            <person name="Ruiz-Duenas F.J."/>
            <person name="Sabat G."/>
            <person name="Salamov A."/>
            <person name="Samejima M."/>
            <person name="Schmutz J."/>
            <person name="Slot J.C."/>
            <person name="St John F."/>
            <person name="Stenlid J."/>
            <person name="Sun H."/>
            <person name="Sun S."/>
            <person name="Syed K."/>
            <person name="Tsang A."/>
            <person name="Wiebenga A."/>
            <person name="Young D."/>
            <person name="Pisabarro A."/>
            <person name="Eastwood D.C."/>
            <person name="Martin F."/>
            <person name="Cullen D."/>
            <person name="Grigoriev I.V."/>
            <person name="Hibbett D.S."/>
        </authorList>
    </citation>
    <scope>NUCLEOTIDE SEQUENCE [LARGE SCALE GENOMIC DNA]</scope>
    <source>
        <strain evidence="7 8">DJM-731 SS1</strain>
    </source>
</reference>
<feature type="transmembrane region" description="Helical" evidence="6">
    <location>
        <begin position="347"/>
        <end position="369"/>
    </location>
</feature>
<dbReference type="Proteomes" id="UP000030653">
    <property type="component" value="Unassembled WGS sequence"/>
</dbReference>
<dbReference type="EMBL" id="JH795858">
    <property type="protein sequence ID" value="EJU04229.1"/>
    <property type="molecule type" value="Genomic_DNA"/>
</dbReference>
<dbReference type="PANTHER" id="PTHR31794">
    <property type="entry name" value="AUXIN EFFLUX TRANSPORTER FAMILY PROTEIN (EUROFUNG)"/>
    <property type="match status" value="1"/>
</dbReference>
<dbReference type="GO" id="GO:0005783">
    <property type="term" value="C:endoplasmic reticulum"/>
    <property type="evidence" value="ECO:0007669"/>
    <property type="project" value="TreeGrafter"/>
</dbReference>